<keyword evidence="3" id="KW-0804">Transcription</keyword>
<dbReference type="PANTHER" id="PTHR43214:SF24">
    <property type="entry name" value="TRANSCRIPTIONAL REGULATORY PROTEIN NARL-RELATED"/>
    <property type="match status" value="1"/>
</dbReference>
<dbReference type="Proteomes" id="UP000619260">
    <property type="component" value="Unassembled WGS sequence"/>
</dbReference>
<dbReference type="InterPro" id="IPR036388">
    <property type="entry name" value="WH-like_DNA-bd_sf"/>
</dbReference>
<dbReference type="CDD" id="cd06170">
    <property type="entry name" value="LuxR_C_like"/>
    <property type="match status" value="1"/>
</dbReference>
<comment type="caution">
    <text evidence="5">The sequence shown here is derived from an EMBL/GenBank/DDBJ whole genome shotgun (WGS) entry which is preliminary data.</text>
</comment>
<dbReference type="PRINTS" id="PR00038">
    <property type="entry name" value="HTHLUXR"/>
</dbReference>
<dbReference type="InterPro" id="IPR039420">
    <property type="entry name" value="WalR-like"/>
</dbReference>
<proteinExistence type="predicted"/>
<dbReference type="InterPro" id="IPR000792">
    <property type="entry name" value="Tscrpt_reg_LuxR_C"/>
</dbReference>
<evidence type="ECO:0000313" key="6">
    <source>
        <dbReference type="Proteomes" id="UP000619260"/>
    </source>
</evidence>
<evidence type="ECO:0000313" key="5">
    <source>
        <dbReference type="EMBL" id="GIJ48435.1"/>
    </source>
</evidence>
<dbReference type="PROSITE" id="PS50043">
    <property type="entry name" value="HTH_LUXR_2"/>
    <property type="match status" value="1"/>
</dbReference>
<sequence length="218" mass="23402">MTVQALRTRTAVSLNPPAGIDVALRGARHEVLVVNTLRCELDTANAVLRAVDQANLARGVRYRVLLPDRVRAYPTLTARLTGPRFAAANIRTVPDVTLDATVIDGALAVLPHRHSGPAGVALLRLPGAVGAIVDLFERIWSTSVALLPDDVPPDGDLSTREQELLALLTAGWTDESAAARLGLSVRTVRRTMSDIMHRLGARSRFQAGVKAADRGWIS</sequence>
<dbReference type="GO" id="GO:0006355">
    <property type="term" value="P:regulation of DNA-templated transcription"/>
    <property type="evidence" value="ECO:0007669"/>
    <property type="project" value="InterPro"/>
</dbReference>
<gene>
    <name evidence="5" type="ORF">Val02_53210</name>
</gene>
<evidence type="ECO:0000256" key="2">
    <source>
        <dbReference type="ARBA" id="ARBA00023125"/>
    </source>
</evidence>
<dbReference type="InterPro" id="IPR016032">
    <property type="entry name" value="Sig_transdc_resp-reg_C-effctor"/>
</dbReference>
<keyword evidence="6" id="KW-1185">Reference proteome</keyword>
<dbReference type="RefSeq" id="WP_203901918.1">
    <property type="nucleotide sequence ID" value="NZ_BOPF01000020.1"/>
</dbReference>
<protein>
    <recommendedName>
        <fullName evidence="4">HTH luxR-type domain-containing protein</fullName>
    </recommendedName>
</protein>
<evidence type="ECO:0000259" key="4">
    <source>
        <dbReference type="PROSITE" id="PS50043"/>
    </source>
</evidence>
<organism evidence="5 6">
    <name type="scientific">Virgisporangium aliadipatigenens</name>
    <dbReference type="NCBI Taxonomy" id="741659"/>
    <lineage>
        <taxon>Bacteria</taxon>
        <taxon>Bacillati</taxon>
        <taxon>Actinomycetota</taxon>
        <taxon>Actinomycetes</taxon>
        <taxon>Micromonosporales</taxon>
        <taxon>Micromonosporaceae</taxon>
        <taxon>Virgisporangium</taxon>
    </lineage>
</organism>
<dbReference type="GO" id="GO:0003677">
    <property type="term" value="F:DNA binding"/>
    <property type="evidence" value="ECO:0007669"/>
    <property type="project" value="UniProtKB-KW"/>
</dbReference>
<evidence type="ECO:0000256" key="1">
    <source>
        <dbReference type="ARBA" id="ARBA00023015"/>
    </source>
</evidence>
<dbReference type="AlphaFoldDB" id="A0A8J3YR31"/>
<dbReference type="EMBL" id="BOPF01000020">
    <property type="protein sequence ID" value="GIJ48435.1"/>
    <property type="molecule type" value="Genomic_DNA"/>
</dbReference>
<feature type="domain" description="HTH luxR-type" evidence="4">
    <location>
        <begin position="150"/>
        <end position="215"/>
    </location>
</feature>
<dbReference type="SMART" id="SM00421">
    <property type="entry name" value="HTH_LUXR"/>
    <property type="match status" value="1"/>
</dbReference>
<dbReference type="Gene3D" id="1.10.10.10">
    <property type="entry name" value="Winged helix-like DNA-binding domain superfamily/Winged helix DNA-binding domain"/>
    <property type="match status" value="1"/>
</dbReference>
<keyword evidence="2" id="KW-0238">DNA-binding</keyword>
<dbReference type="Pfam" id="PF00196">
    <property type="entry name" value="GerE"/>
    <property type="match status" value="1"/>
</dbReference>
<dbReference type="PANTHER" id="PTHR43214">
    <property type="entry name" value="TWO-COMPONENT RESPONSE REGULATOR"/>
    <property type="match status" value="1"/>
</dbReference>
<reference evidence="5" key="1">
    <citation type="submission" date="2021-01" db="EMBL/GenBank/DDBJ databases">
        <title>Whole genome shotgun sequence of Virgisporangium aliadipatigenens NBRC 105644.</title>
        <authorList>
            <person name="Komaki H."/>
            <person name="Tamura T."/>
        </authorList>
    </citation>
    <scope>NUCLEOTIDE SEQUENCE</scope>
    <source>
        <strain evidence="5">NBRC 105644</strain>
    </source>
</reference>
<evidence type="ECO:0000256" key="3">
    <source>
        <dbReference type="ARBA" id="ARBA00023163"/>
    </source>
</evidence>
<keyword evidence="1" id="KW-0805">Transcription regulation</keyword>
<name>A0A8J3YR31_9ACTN</name>
<dbReference type="SUPFAM" id="SSF46894">
    <property type="entry name" value="C-terminal effector domain of the bipartite response regulators"/>
    <property type="match status" value="1"/>
</dbReference>
<accession>A0A8J3YR31</accession>